<dbReference type="PROSITE" id="PS50112">
    <property type="entry name" value="PAS"/>
    <property type="match status" value="1"/>
</dbReference>
<dbReference type="SMART" id="SM00091">
    <property type="entry name" value="PAS"/>
    <property type="match status" value="2"/>
</dbReference>
<gene>
    <name evidence="11" type="ORF">FBD94_23180</name>
</gene>
<dbReference type="SUPFAM" id="SSF47384">
    <property type="entry name" value="Homodimeric domain of signal transducing histidine kinase"/>
    <property type="match status" value="1"/>
</dbReference>
<dbReference type="PRINTS" id="PR00344">
    <property type="entry name" value="BCTRLSENSOR"/>
</dbReference>
<evidence type="ECO:0000256" key="5">
    <source>
        <dbReference type="ARBA" id="ARBA00022777"/>
    </source>
</evidence>
<dbReference type="InterPro" id="IPR000014">
    <property type="entry name" value="PAS"/>
</dbReference>
<dbReference type="InterPro" id="IPR000700">
    <property type="entry name" value="PAS-assoc_C"/>
</dbReference>
<dbReference type="InterPro" id="IPR004358">
    <property type="entry name" value="Sig_transdc_His_kin-like_C"/>
</dbReference>
<dbReference type="FunFam" id="1.10.287.130:FF:000001">
    <property type="entry name" value="Two-component sensor histidine kinase"/>
    <property type="match status" value="1"/>
</dbReference>
<dbReference type="CDD" id="cd00130">
    <property type="entry name" value="PAS"/>
    <property type="match status" value="1"/>
</dbReference>
<feature type="domain" description="Histidine kinase" evidence="8">
    <location>
        <begin position="416"/>
        <end position="632"/>
    </location>
</feature>
<comment type="catalytic activity">
    <reaction evidence="1">
        <text>ATP + protein L-histidine = ADP + protein N-phospho-L-histidine.</text>
        <dbReference type="EC" id="2.7.13.3"/>
    </reaction>
</comment>
<dbReference type="InterPro" id="IPR003594">
    <property type="entry name" value="HATPase_dom"/>
</dbReference>
<dbReference type="SUPFAM" id="SSF55785">
    <property type="entry name" value="PYP-like sensor domain (PAS domain)"/>
    <property type="match status" value="3"/>
</dbReference>
<dbReference type="Pfam" id="PF13426">
    <property type="entry name" value="PAS_9"/>
    <property type="match status" value="1"/>
</dbReference>
<sequence>MKQSIDFEAYYRIAPPTLILKPNPPYYTILVANDAYKSVTNTSDKDLIGKGVFTAFPQNPNDSETENAQSMYDSFNFVLRTKQQHILPAQRYDIPIRGTDDYERRYWVVTNFPMLDDNGEVSYIIHTPIDITSTFILAKNERIITEVSDSTIKNLKEFFSQAPVAIAMVKGKEMRLELANPHMLQLWGKTTDIIGKAMGVALPELIGQPILKLINHTYQSGKSHYTEDAKILLVREGLLQEAYFNMVYHPLRDASDQITGIIILATEVTEQVKGRTALLQEQQRSRLAIEAANLGIFDVDVERGILQGDARCRELFGIGSVNTTDQANDFMNALHPDDRQEVIQLMQNAFKKPIKNDDYDVEFRTLSMLDQQLRWVKAKGKLFFSRQGNPARFIGTVLDITREKREEQLKNDFIAMVSHELKTPLTSLKAYVQLMLKRVIQQKDMFMSESLTKADHQVNKMISMINSFLNIARLEAGGIKLEKNAFELNKLISEVINEVTVIIGPHKILFIENDEFWLEADRDKIGQVLTNLISNAAKYSPENREIKLDCQNLDRSVKVSISDNGIGIRENDLPNLFSRFKRIESEQTRNISGFGIGLYLCAEIVNSHNGKIWAESEYGKGTVFSFELPLLAE</sequence>
<name>A0A4U1FYS5_9SPHI</name>
<dbReference type="PROSITE" id="PS50109">
    <property type="entry name" value="HIS_KIN"/>
    <property type="match status" value="1"/>
</dbReference>
<dbReference type="Pfam" id="PF00512">
    <property type="entry name" value="HisKA"/>
    <property type="match status" value="1"/>
</dbReference>
<dbReference type="FunFam" id="3.30.565.10:FF:000006">
    <property type="entry name" value="Sensor histidine kinase WalK"/>
    <property type="match status" value="1"/>
</dbReference>
<dbReference type="Gene3D" id="1.10.287.130">
    <property type="match status" value="1"/>
</dbReference>
<evidence type="ECO:0000256" key="7">
    <source>
        <dbReference type="ARBA" id="ARBA00023136"/>
    </source>
</evidence>
<evidence type="ECO:0000256" key="2">
    <source>
        <dbReference type="ARBA" id="ARBA00012438"/>
    </source>
</evidence>
<dbReference type="GO" id="GO:0000155">
    <property type="term" value="F:phosphorelay sensor kinase activity"/>
    <property type="evidence" value="ECO:0007669"/>
    <property type="project" value="InterPro"/>
</dbReference>
<protein>
    <recommendedName>
        <fullName evidence="2">histidine kinase</fullName>
        <ecNumber evidence="2">2.7.13.3</ecNumber>
    </recommendedName>
</protein>
<evidence type="ECO:0000313" key="12">
    <source>
        <dbReference type="Proteomes" id="UP000309594"/>
    </source>
</evidence>
<keyword evidence="3" id="KW-0597">Phosphoprotein</keyword>
<dbReference type="NCBIfam" id="TIGR00229">
    <property type="entry name" value="sensory_box"/>
    <property type="match status" value="1"/>
</dbReference>
<dbReference type="CDD" id="cd00082">
    <property type="entry name" value="HisKA"/>
    <property type="match status" value="1"/>
</dbReference>
<evidence type="ECO:0000256" key="6">
    <source>
        <dbReference type="ARBA" id="ARBA00023012"/>
    </source>
</evidence>
<keyword evidence="6" id="KW-0902">Two-component regulatory system</keyword>
<dbReference type="PROSITE" id="PS50113">
    <property type="entry name" value="PAC"/>
    <property type="match status" value="1"/>
</dbReference>
<dbReference type="InterPro" id="IPR050351">
    <property type="entry name" value="BphY/WalK/GraS-like"/>
</dbReference>
<dbReference type="Gene3D" id="3.30.565.10">
    <property type="entry name" value="Histidine kinase-like ATPase, C-terminal domain"/>
    <property type="match status" value="1"/>
</dbReference>
<dbReference type="Gene3D" id="3.30.450.20">
    <property type="entry name" value="PAS domain"/>
    <property type="match status" value="3"/>
</dbReference>
<evidence type="ECO:0000256" key="4">
    <source>
        <dbReference type="ARBA" id="ARBA00022679"/>
    </source>
</evidence>
<evidence type="ECO:0000256" key="3">
    <source>
        <dbReference type="ARBA" id="ARBA00022553"/>
    </source>
</evidence>
<feature type="domain" description="PAC" evidence="10">
    <location>
        <begin position="359"/>
        <end position="412"/>
    </location>
</feature>
<evidence type="ECO:0000259" key="9">
    <source>
        <dbReference type="PROSITE" id="PS50112"/>
    </source>
</evidence>
<dbReference type="SMART" id="SM00387">
    <property type="entry name" value="HATPase_c"/>
    <property type="match status" value="1"/>
</dbReference>
<evidence type="ECO:0000313" key="11">
    <source>
        <dbReference type="EMBL" id="TKC56158.1"/>
    </source>
</evidence>
<evidence type="ECO:0000259" key="10">
    <source>
        <dbReference type="PROSITE" id="PS50113"/>
    </source>
</evidence>
<dbReference type="EC" id="2.7.13.3" evidence="2"/>
<dbReference type="GO" id="GO:0004721">
    <property type="term" value="F:phosphoprotein phosphatase activity"/>
    <property type="evidence" value="ECO:0007669"/>
    <property type="project" value="TreeGrafter"/>
</dbReference>
<organism evidence="11 12">
    <name type="scientific">Pedobacter hiemivivus</name>
    <dbReference type="NCBI Taxonomy" id="2530454"/>
    <lineage>
        <taxon>Bacteria</taxon>
        <taxon>Pseudomonadati</taxon>
        <taxon>Bacteroidota</taxon>
        <taxon>Sphingobacteriia</taxon>
        <taxon>Sphingobacteriales</taxon>
        <taxon>Sphingobacteriaceae</taxon>
        <taxon>Pedobacter</taxon>
    </lineage>
</organism>
<dbReference type="GO" id="GO:0005886">
    <property type="term" value="C:plasma membrane"/>
    <property type="evidence" value="ECO:0007669"/>
    <property type="project" value="TreeGrafter"/>
</dbReference>
<dbReference type="InterPro" id="IPR013655">
    <property type="entry name" value="PAS_fold_3"/>
</dbReference>
<dbReference type="SUPFAM" id="SSF55874">
    <property type="entry name" value="ATPase domain of HSP90 chaperone/DNA topoisomerase II/histidine kinase"/>
    <property type="match status" value="1"/>
</dbReference>
<dbReference type="InterPro" id="IPR001610">
    <property type="entry name" value="PAC"/>
</dbReference>
<dbReference type="InterPro" id="IPR013656">
    <property type="entry name" value="PAS_4"/>
</dbReference>
<dbReference type="SMART" id="SM00388">
    <property type="entry name" value="HisKA"/>
    <property type="match status" value="1"/>
</dbReference>
<proteinExistence type="predicted"/>
<dbReference type="InterPro" id="IPR005467">
    <property type="entry name" value="His_kinase_dom"/>
</dbReference>
<accession>A0A4U1FYS5</accession>
<keyword evidence="5" id="KW-0418">Kinase</keyword>
<dbReference type="RefSeq" id="WP_136881996.1">
    <property type="nucleotide sequence ID" value="NZ_SWDX01000013.1"/>
</dbReference>
<dbReference type="InterPro" id="IPR035965">
    <property type="entry name" value="PAS-like_dom_sf"/>
</dbReference>
<dbReference type="Proteomes" id="UP000309594">
    <property type="component" value="Unassembled WGS sequence"/>
</dbReference>
<dbReference type="PANTHER" id="PTHR45453">
    <property type="entry name" value="PHOSPHATE REGULON SENSOR PROTEIN PHOR"/>
    <property type="match status" value="1"/>
</dbReference>
<keyword evidence="4" id="KW-0808">Transferase</keyword>
<dbReference type="SMART" id="SM00086">
    <property type="entry name" value="PAC"/>
    <property type="match status" value="3"/>
</dbReference>
<dbReference type="PANTHER" id="PTHR45453:SF1">
    <property type="entry name" value="PHOSPHATE REGULON SENSOR PROTEIN PHOR"/>
    <property type="match status" value="1"/>
</dbReference>
<dbReference type="InterPro" id="IPR003661">
    <property type="entry name" value="HisK_dim/P_dom"/>
</dbReference>
<keyword evidence="7" id="KW-0472">Membrane</keyword>
<dbReference type="InterPro" id="IPR036890">
    <property type="entry name" value="HATPase_C_sf"/>
</dbReference>
<dbReference type="Pfam" id="PF08447">
    <property type="entry name" value="PAS_3"/>
    <property type="match status" value="1"/>
</dbReference>
<dbReference type="GO" id="GO:0016036">
    <property type="term" value="P:cellular response to phosphate starvation"/>
    <property type="evidence" value="ECO:0007669"/>
    <property type="project" value="TreeGrafter"/>
</dbReference>
<dbReference type="Pfam" id="PF02518">
    <property type="entry name" value="HATPase_c"/>
    <property type="match status" value="1"/>
</dbReference>
<dbReference type="InterPro" id="IPR036097">
    <property type="entry name" value="HisK_dim/P_sf"/>
</dbReference>
<evidence type="ECO:0000256" key="1">
    <source>
        <dbReference type="ARBA" id="ARBA00000085"/>
    </source>
</evidence>
<dbReference type="EMBL" id="SWDX01000013">
    <property type="protein sequence ID" value="TKC56158.1"/>
    <property type="molecule type" value="Genomic_DNA"/>
</dbReference>
<dbReference type="Pfam" id="PF08448">
    <property type="entry name" value="PAS_4"/>
    <property type="match status" value="1"/>
</dbReference>
<feature type="domain" description="PAS" evidence="9">
    <location>
        <begin position="281"/>
        <end position="353"/>
    </location>
</feature>
<comment type="caution">
    <text evidence="11">The sequence shown here is derived from an EMBL/GenBank/DDBJ whole genome shotgun (WGS) entry which is preliminary data.</text>
</comment>
<dbReference type="AlphaFoldDB" id="A0A4U1FYS5"/>
<evidence type="ECO:0000259" key="8">
    <source>
        <dbReference type="PROSITE" id="PS50109"/>
    </source>
</evidence>
<dbReference type="CDD" id="cd00075">
    <property type="entry name" value="HATPase"/>
    <property type="match status" value="1"/>
</dbReference>
<reference evidence="11 12" key="1">
    <citation type="submission" date="2019-04" db="EMBL/GenBank/DDBJ databases">
        <title>Pedobacter sp. RP-1-16 sp. nov., isolated from Arctic soil.</title>
        <authorList>
            <person name="Dahal R.H."/>
            <person name="Kim D.-U."/>
        </authorList>
    </citation>
    <scope>NUCLEOTIDE SEQUENCE [LARGE SCALE GENOMIC DNA]</scope>
    <source>
        <strain evidence="11 12">RP-1-16</strain>
    </source>
</reference>